<dbReference type="PANTHER" id="PTHR31746">
    <property type="entry name" value="TRANSMEMBRANE PROTEIN 229 FAMILY MEMBER"/>
    <property type="match status" value="1"/>
</dbReference>
<dbReference type="PATRIC" id="fig|394096.3.peg.8518"/>
<evidence type="ECO:0000313" key="6">
    <source>
        <dbReference type="EMBL" id="KFE60875.1"/>
    </source>
</evidence>
<keyword evidence="2" id="KW-0812">Transmembrane</keyword>
<name>A0A085VZL2_9BACT</name>
<dbReference type="GO" id="GO:0016020">
    <property type="term" value="C:membrane"/>
    <property type="evidence" value="ECO:0007669"/>
    <property type="project" value="UniProtKB-SubCell"/>
</dbReference>
<dbReference type="InterPro" id="IPR010540">
    <property type="entry name" value="CmpB_TMEM229"/>
</dbReference>
<comment type="subcellular location">
    <subcellularLocation>
        <location evidence="1">Membrane</location>
        <topology evidence="1">Multi-pass membrane protein</topology>
    </subcellularLocation>
</comment>
<evidence type="ECO:0000256" key="3">
    <source>
        <dbReference type="ARBA" id="ARBA00022989"/>
    </source>
</evidence>
<reference evidence="6 7" key="1">
    <citation type="submission" date="2014-04" db="EMBL/GenBank/DDBJ databases">
        <title>Genome assembly of Hyalangium minutum DSM 14724.</title>
        <authorList>
            <person name="Sharma G."/>
            <person name="Subramanian S."/>
        </authorList>
    </citation>
    <scope>NUCLEOTIDE SEQUENCE [LARGE SCALE GENOMIC DNA]</scope>
    <source>
        <strain evidence="6 7">DSM 14724</strain>
    </source>
</reference>
<proteinExistence type="predicted"/>
<dbReference type="AlphaFoldDB" id="A0A085VZL2"/>
<feature type="region of interest" description="Disordered" evidence="5">
    <location>
        <begin position="168"/>
        <end position="187"/>
    </location>
</feature>
<accession>A0A085VZL2</accession>
<dbReference type="Pfam" id="PF06541">
    <property type="entry name" value="ABC_trans_CmpB"/>
    <property type="match status" value="1"/>
</dbReference>
<protein>
    <submittedName>
        <fullName evidence="6">Uncharacterized protein</fullName>
    </submittedName>
</protein>
<evidence type="ECO:0000313" key="7">
    <source>
        <dbReference type="Proteomes" id="UP000028725"/>
    </source>
</evidence>
<evidence type="ECO:0000256" key="4">
    <source>
        <dbReference type="ARBA" id="ARBA00023136"/>
    </source>
</evidence>
<dbReference type="EMBL" id="JMCB01000028">
    <property type="protein sequence ID" value="KFE60875.1"/>
    <property type="molecule type" value="Genomic_DNA"/>
</dbReference>
<gene>
    <name evidence="6" type="ORF">DB31_4788</name>
</gene>
<evidence type="ECO:0000256" key="5">
    <source>
        <dbReference type="SAM" id="MobiDB-lite"/>
    </source>
</evidence>
<sequence length="187" mass="20823">MLEVCFTGTSAAIFQKDSHGTAKTYLWMHPIYGATALGLEFLHDRLRFLPRPLRALAYTAVIFGAEYATGWMLRRALGRCPWDYTKYGWNVKGLVRLDYFPFWYGAALAFEPAREAFLRVTSEALRQTPEFRHAVEDGDVLPPAHERRVEVEAGAVGTTFQGALAADKAEEPEELTLGAEALPSPVG</sequence>
<dbReference type="Proteomes" id="UP000028725">
    <property type="component" value="Unassembled WGS sequence"/>
</dbReference>
<organism evidence="6 7">
    <name type="scientific">Hyalangium minutum</name>
    <dbReference type="NCBI Taxonomy" id="394096"/>
    <lineage>
        <taxon>Bacteria</taxon>
        <taxon>Pseudomonadati</taxon>
        <taxon>Myxococcota</taxon>
        <taxon>Myxococcia</taxon>
        <taxon>Myxococcales</taxon>
        <taxon>Cystobacterineae</taxon>
        <taxon>Archangiaceae</taxon>
        <taxon>Hyalangium</taxon>
    </lineage>
</organism>
<evidence type="ECO:0000256" key="1">
    <source>
        <dbReference type="ARBA" id="ARBA00004141"/>
    </source>
</evidence>
<keyword evidence="7" id="KW-1185">Reference proteome</keyword>
<evidence type="ECO:0000256" key="2">
    <source>
        <dbReference type="ARBA" id="ARBA00022692"/>
    </source>
</evidence>
<comment type="caution">
    <text evidence="6">The sequence shown here is derived from an EMBL/GenBank/DDBJ whole genome shotgun (WGS) entry which is preliminary data.</text>
</comment>
<dbReference type="STRING" id="394096.DB31_4788"/>
<keyword evidence="3" id="KW-1133">Transmembrane helix</keyword>
<keyword evidence="4" id="KW-0472">Membrane</keyword>